<protein>
    <submittedName>
        <fullName evidence="1">Uncharacterized protein</fullName>
    </submittedName>
</protein>
<proteinExistence type="predicted"/>
<dbReference type="EMBL" id="CP001684">
    <property type="protein sequence ID" value="ACV23772.1"/>
    <property type="molecule type" value="Genomic_DNA"/>
</dbReference>
<dbReference type="Proteomes" id="UP000002026">
    <property type="component" value="Chromosome"/>
</dbReference>
<dbReference type="KEGG" id="shi:Shel_27790"/>
<organism evidence="1 2">
    <name type="scientific">Slackia heliotrinireducens (strain ATCC 29202 / DSM 20476 / NCTC 11029 / RHS 1)</name>
    <name type="common">Peptococcus heliotrinreducens</name>
    <dbReference type="NCBI Taxonomy" id="471855"/>
    <lineage>
        <taxon>Bacteria</taxon>
        <taxon>Bacillati</taxon>
        <taxon>Actinomycetota</taxon>
        <taxon>Coriobacteriia</taxon>
        <taxon>Eggerthellales</taxon>
        <taxon>Eggerthellaceae</taxon>
        <taxon>Slackia</taxon>
    </lineage>
</organism>
<dbReference type="STRING" id="471855.Shel_27790"/>
<evidence type="ECO:0000313" key="2">
    <source>
        <dbReference type="Proteomes" id="UP000002026"/>
    </source>
</evidence>
<name>C7N436_SLAHD</name>
<gene>
    <name evidence="1" type="ordered locus">Shel_27790</name>
</gene>
<keyword evidence="2" id="KW-1185">Reference proteome</keyword>
<accession>C7N436</accession>
<dbReference type="HOGENOM" id="CLU_3348716_0_0_11"/>
<dbReference type="AlphaFoldDB" id="C7N436"/>
<sequence length="37" mass="4003">MISLPARCESTSSDLKRLAADLAARRSLKKAPFPTTV</sequence>
<reference evidence="1 2" key="1">
    <citation type="journal article" date="2009" name="Stand. Genomic Sci.">
        <title>Complete genome sequence of Slackia heliotrinireducens type strain (RHS 1).</title>
        <authorList>
            <person name="Pukall R."/>
            <person name="Lapidus A."/>
            <person name="Nolan M."/>
            <person name="Copeland A."/>
            <person name="Glavina Del Rio T."/>
            <person name="Lucas S."/>
            <person name="Chen F."/>
            <person name="Tice H."/>
            <person name="Cheng J.F."/>
            <person name="Chertkov O."/>
            <person name="Bruce D."/>
            <person name="Goodwin L."/>
            <person name="Kuske C."/>
            <person name="Brettin T."/>
            <person name="Detter J.C."/>
            <person name="Han C."/>
            <person name="Pitluck S."/>
            <person name="Pati A."/>
            <person name="Mavrommatis K."/>
            <person name="Ivanova N."/>
            <person name="Ovchinnikova G."/>
            <person name="Chen A."/>
            <person name="Palaniappan K."/>
            <person name="Schneider S."/>
            <person name="Rohde M."/>
            <person name="Chain P."/>
            <person name="D'haeseleer P."/>
            <person name="Goker M."/>
            <person name="Bristow J."/>
            <person name="Eisen J.A."/>
            <person name="Markowitz V."/>
            <person name="Kyrpides N.C."/>
            <person name="Klenk H.P."/>
            <person name="Hugenholtz P."/>
        </authorList>
    </citation>
    <scope>NUCLEOTIDE SEQUENCE [LARGE SCALE GENOMIC DNA]</scope>
    <source>
        <strain evidence="2">ATCC 29202 / DSM 20476 / NCTC 11029 / RHS 1</strain>
    </source>
</reference>
<evidence type="ECO:0000313" key="1">
    <source>
        <dbReference type="EMBL" id="ACV23772.1"/>
    </source>
</evidence>